<protein>
    <recommendedName>
        <fullName evidence="3">Lipoprotein</fullName>
    </recommendedName>
</protein>
<evidence type="ECO:0008006" key="3">
    <source>
        <dbReference type="Google" id="ProtNLM"/>
    </source>
</evidence>
<organism evidence="1 2">
    <name type="scientific">Flavobacterium zubiriense</name>
    <dbReference type="NCBI Taxonomy" id="3138075"/>
    <lineage>
        <taxon>Bacteria</taxon>
        <taxon>Pseudomonadati</taxon>
        <taxon>Bacteroidota</taxon>
        <taxon>Flavobacteriia</taxon>
        <taxon>Flavobacteriales</taxon>
        <taxon>Flavobacteriaceae</taxon>
        <taxon>Flavobacterium</taxon>
    </lineage>
</organism>
<reference evidence="1 2" key="1">
    <citation type="submission" date="2024-04" db="EMBL/GenBank/DDBJ databases">
        <title>New Clade of Flavobacterium.</title>
        <authorList>
            <person name="Matos L."/>
            <person name="Proenca D.N."/>
            <person name="Fransisco R.M."/>
            <person name="Chung A.P."/>
            <person name="Maccario L."/>
            <person name="Sorensen S.J."/>
            <person name="Morais P.V."/>
        </authorList>
    </citation>
    <scope>NUCLEOTIDE SEQUENCE [LARGE SCALE GENOMIC DNA]</scope>
    <source>
        <strain evidence="1 2">FZUC8N2.13</strain>
    </source>
</reference>
<comment type="caution">
    <text evidence="1">The sequence shown here is derived from an EMBL/GenBank/DDBJ whole genome shotgun (WGS) entry which is preliminary data.</text>
</comment>
<dbReference type="RefSeq" id="WP_373405273.1">
    <property type="nucleotide sequence ID" value="NZ_JBCFQL010000002.1"/>
</dbReference>
<sequence>MKKYYFCAMLNTIRNKKGLRLFCAFMALYLLNCSVDTSDIRPSYVPEDLSFNDQESLIEIIVEKVFKFENAIPENEDTDTENNHILKKTISSAFYILPSFKINNNEEIYDSNSGNINYNETLVLIPYFEIYSPPPEI</sequence>
<gene>
    <name evidence="1" type="ORF">AAGV28_02635</name>
</gene>
<dbReference type="Proteomes" id="UP001574169">
    <property type="component" value="Unassembled WGS sequence"/>
</dbReference>
<keyword evidence="2" id="KW-1185">Reference proteome</keyword>
<evidence type="ECO:0000313" key="1">
    <source>
        <dbReference type="EMBL" id="MFA9190257.1"/>
    </source>
</evidence>
<proteinExistence type="predicted"/>
<evidence type="ECO:0000313" key="2">
    <source>
        <dbReference type="Proteomes" id="UP001574169"/>
    </source>
</evidence>
<accession>A0ABV4T820</accession>
<dbReference type="EMBL" id="JBCFQL010000002">
    <property type="protein sequence ID" value="MFA9190257.1"/>
    <property type="molecule type" value="Genomic_DNA"/>
</dbReference>
<name>A0ABV4T820_9FLAO</name>